<comment type="caution">
    <text evidence="6">The sequence shown here is derived from an EMBL/GenBank/DDBJ whole genome shotgun (WGS) entry which is preliminary data.</text>
</comment>
<dbReference type="InterPro" id="IPR042197">
    <property type="entry name" value="Apaf_helical"/>
</dbReference>
<dbReference type="Pfam" id="PF00931">
    <property type="entry name" value="NB-ARC"/>
    <property type="match status" value="1"/>
</dbReference>
<dbReference type="Gene3D" id="3.80.10.10">
    <property type="entry name" value="Ribonuclease Inhibitor"/>
    <property type="match status" value="2"/>
</dbReference>
<proteinExistence type="predicted"/>
<sequence length="1106" mass="125576">MASSSSSSSKHWIYDVFLSFRGEDTRQGFTAHLYKALADEKVKVFIDKELRRGGNITEELLQAIQGSRISLIVFSKRYADSSWCLEELVQIMECRRTLGQIVFPIFYYVDPSHARHQTGGFADAFQKHEERVLTGLDMVVRWRCALTEAANLSGWHLSNTAERNEAELIRKIVDEITRQLESTYLDVAVYPVGMDSRVEEISNSLSVGSHDVRMVGIWGMGGIGKTAVAKAIYNKFYHSFEGKSFLANIRETAKEKNGIITLQEKLLSDILRPTKIEVGDADRGINVLKKRLGCKKVLVIVDDVDHMDQLNALAVNRDAYGPGSRLVITTRDRHLLDRVKVHKIHEIQKMSREEALELFSWHAFRNCRPNGVYAELSRSVLAYCGGLPLALEVLGSFLFGRNQTECKSALEKLERIPDEQIQKILRISFDAIDENQRDIFLHISCFFIGMDKNHVIKILDGCGLYAEIGISVLLQRCLVTVSEKNKLMMHDLVRDMGREIVRAKSPNCPEKCSRLWHQEDVIDVLNEESGNEEIEGLSLNLRRSDEKSFSTKAFKNMKRLKLLQLNYVQLTGDYNYLSEKLRWLCWRGLPLKFIPNDFLNQTNLVSIDLRYSNLVQVWEHSRSLEKLKILNLSHSHYLKQSPDFSSLLNLENLILKDCKSLSTVHHSIGILERLSLVNLKDCIMLTHLPRSFYKLKSVETLILSGCSRFERLDGDIGEMVSLTTLLLGNTSIRPFSEHKGEILSVDNLLADDRATRQIPSSIGALTKLKYLSFCSLKVTRIDIHSMDSWSFHHSMDSWSLHHSPFQCLTSLLLPGCNLTDDAIPKDLGSLSCLKYLNLRGNSFYSLPSLRSLSNLEHLSINDCTYLHTIGDLPTSLKELEVDHCTALTRMPNFSEMLNIRLLHLSHSPELIEFPGLDKSLKSITLIRMERCTNIATTLKETILKGWTASGDGGIFLPGCDIPKWFAYVNNGARVCFQVPQIIGSNLKALTVCIVYSSCLDKVISLNRISILVVNRTKLISFVVRPAYPYAITSLEVIWLGNLSNNEFHLEGSDFVEVYVVIGSGFRVKKTGVNIVWDSTIFIHENMVECEPIPYNYFCNTSKRQIK</sequence>
<dbReference type="SUPFAM" id="SSF52540">
    <property type="entry name" value="P-loop containing nucleoside triphosphate hydrolases"/>
    <property type="match status" value="1"/>
</dbReference>
<evidence type="ECO:0000313" key="6">
    <source>
        <dbReference type="EMBL" id="PRQ38305.1"/>
    </source>
</evidence>
<keyword evidence="6" id="KW-0238">DNA-binding</keyword>
<dbReference type="PANTHER" id="PTHR11017">
    <property type="entry name" value="LEUCINE-RICH REPEAT-CONTAINING PROTEIN"/>
    <property type="match status" value="1"/>
</dbReference>
<dbReference type="PRINTS" id="PR00364">
    <property type="entry name" value="DISEASERSIST"/>
</dbReference>
<dbReference type="InterPro" id="IPR002182">
    <property type="entry name" value="NB-ARC"/>
</dbReference>
<dbReference type="FunFam" id="3.40.50.10140:FF:000007">
    <property type="entry name" value="Disease resistance protein (TIR-NBS-LRR class)"/>
    <property type="match status" value="1"/>
</dbReference>
<name>A0A2P6QVU8_ROSCH</name>
<dbReference type="InterPro" id="IPR000157">
    <property type="entry name" value="TIR_dom"/>
</dbReference>
<dbReference type="PANTHER" id="PTHR11017:SF575">
    <property type="entry name" value="ADP-RIBOSYL CYCLASE_CYCLIC ADP-RIBOSE HYDROLASE"/>
    <property type="match status" value="1"/>
</dbReference>
<keyword evidence="3" id="KW-0611">Plant defense</keyword>
<evidence type="ECO:0000256" key="2">
    <source>
        <dbReference type="ARBA" id="ARBA00022737"/>
    </source>
</evidence>
<evidence type="ECO:0000259" key="5">
    <source>
        <dbReference type="PROSITE" id="PS50104"/>
    </source>
</evidence>
<dbReference type="OMA" id="QKPHEYL"/>
<keyword evidence="2" id="KW-0677">Repeat</keyword>
<dbReference type="PROSITE" id="PS50104">
    <property type="entry name" value="TIR"/>
    <property type="match status" value="1"/>
</dbReference>
<protein>
    <submittedName>
        <fullName evidence="6">Putative winged helix-turn-helix DNA-binding domain, toll-like receptor</fullName>
    </submittedName>
</protein>
<dbReference type="GO" id="GO:0043531">
    <property type="term" value="F:ADP binding"/>
    <property type="evidence" value="ECO:0007669"/>
    <property type="project" value="InterPro"/>
</dbReference>
<dbReference type="AlphaFoldDB" id="A0A2P6QVU8"/>
<dbReference type="PROSITE" id="PS51450">
    <property type="entry name" value="LRR"/>
    <property type="match status" value="1"/>
</dbReference>
<feature type="domain" description="TIR" evidence="5">
    <location>
        <begin position="12"/>
        <end position="180"/>
    </location>
</feature>
<dbReference type="EMBL" id="PDCK01000042">
    <property type="protein sequence ID" value="PRQ38305.1"/>
    <property type="molecule type" value="Genomic_DNA"/>
</dbReference>
<keyword evidence="6" id="KW-0675">Receptor</keyword>
<dbReference type="InterPro" id="IPR001611">
    <property type="entry name" value="Leu-rich_rpt"/>
</dbReference>
<keyword evidence="1" id="KW-0433">Leucine-rich repeat</keyword>
<dbReference type="GO" id="GO:0006952">
    <property type="term" value="P:defense response"/>
    <property type="evidence" value="ECO:0007669"/>
    <property type="project" value="UniProtKB-KW"/>
</dbReference>
<dbReference type="InterPro" id="IPR032675">
    <property type="entry name" value="LRR_dom_sf"/>
</dbReference>
<dbReference type="Gene3D" id="3.40.50.10140">
    <property type="entry name" value="Toll/interleukin-1 receptor homology (TIR) domain"/>
    <property type="match status" value="1"/>
</dbReference>
<reference evidence="6 7" key="1">
    <citation type="journal article" date="2018" name="Nat. Genet.">
        <title>The Rosa genome provides new insights in the design of modern roses.</title>
        <authorList>
            <person name="Bendahmane M."/>
        </authorList>
    </citation>
    <scope>NUCLEOTIDE SEQUENCE [LARGE SCALE GENOMIC DNA]</scope>
    <source>
        <strain evidence="7">cv. Old Blush</strain>
    </source>
</reference>
<dbReference type="InterPro" id="IPR035897">
    <property type="entry name" value="Toll_tir_struct_dom_sf"/>
</dbReference>
<accession>A0A2P6QVU8</accession>
<gene>
    <name evidence="6" type="ORF">RchiOBHm_Chr4g0412381</name>
</gene>
<evidence type="ECO:0000256" key="3">
    <source>
        <dbReference type="ARBA" id="ARBA00022821"/>
    </source>
</evidence>
<dbReference type="SMART" id="SM00255">
    <property type="entry name" value="TIR"/>
    <property type="match status" value="1"/>
</dbReference>
<organism evidence="6 7">
    <name type="scientific">Rosa chinensis</name>
    <name type="common">China rose</name>
    <dbReference type="NCBI Taxonomy" id="74649"/>
    <lineage>
        <taxon>Eukaryota</taxon>
        <taxon>Viridiplantae</taxon>
        <taxon>Streptophyta</taxon>
        <taxon>Embryophyta</taxon>
        <taxon>Tracheophyta</taxon>
        <taxon>Spermatophyta</taxon>
        <taxon>Magnoliopsida</taxon>
        <taxon>eudicotyledons</taxon>
        <taxon>Gunneridae</taxon>
        <taxon>Pentapetalae</taxon>
        <taxon>rosids</taxon>
        <taxon>fabids</taxon>
        <taxon>Rosales</taxon>
        <taxon>Rosaceae</taxon>
        <taxon>Rosoideae</taxon>
        <taxon>Rosoideae incertae sedis</taxon>
        <taxon>Rosa</taxon>
    </lineage>
</organism>
<dbReference type="Gramene" id="PRQ38305">
    <property type="protein sequence ID" value="PRQ38305"/>
    <property type="gene ID" value="RchiOBHm_Chr4g0412381"/>
</dbReference>
<dbReference type="InterPro" id="IPR058192">
    <property type="entry name" value="WHD_ROQ1-like"/>
</dbReference>
<evidence type="ECO:0000256" key="1">
    <source>
        <dbReference type="ARBA" id="ARBA00022614"/>
    </source>
</evidence>
<dbReference type="GO" id="GO:0003677">
    <property type="term" value="F:DNA binding"/>
    <property type="evidence" value="ECO:0007669"/>
    <property type="project" value="UniProtKB-KW"/>
</dbReference>
<dbReference type="Gene3D" id="3.40.50.300">
    <property type="entry name" value="P-loop containing nucleotide triphosphate hydrolases"/>
    <property type="match status" value="1"/>
</dbReference>
<dbReference type="InterPro" id="IPR036390">
    <property type="entry name" value="WH_DNA-bd_sf"/>
</dbReference>
<dbReference type="InterPro" id="IPR027417">
    <property type="entry name" value="P-loop_NTPase"/>
</dbReference>
<evidence type="ECO:0000313" key="7">
    <source>
        <dbReference type="Proteomes" id="UP000238479"/>
    </source>
</evidence>
<dbReference type="Proteomes" id="UP000238479">
    <property type="component" value="Chromosome 4"/>
</dbReference>
<evidence type="ECO:0000256" key="4">
    <source>
        <dbReference type="ARBA" id="ARBA00023027"/>
    </source>
</evidence>
<dbReference type="InterPro" id="IPR044974">
    <property type="entry name" value="Disease_R_plants"/>
</dbReference>
<keyword evidence="4" id="KW-0520">NAD</keyword>
<dbReference type="SUPFAM" id="SSF46785">
    <property type="entry name" value="Winged helix' DNA-binding domain"/>
    <property type="match status" value="1"/>
</dbReference>
<dbReference type="SUPFAM" id="SSF52200">
    <property type="entry name" value="Toll/Interleukin receptor TIR domain"/>
    <property type="match status" value="1"/>
</dbReference>
<dbReference type="GO" id="GO:0007165">
    <property type="term" value="P:signal transduction"/>
    <property type="evidence" value="ECO:0007669"/>
    <property type="project" value="InterPro"/>
</dbReference>
<dbReference type="Pfam" id="PF01582">
    <property type="entry name" value="TIR"/>
    <property type="match status" value="1"/>
</dbReference>
<keyword evidence="7" id="KW-1185">Reference proteome</keyword>
<dbReference type="Gene3D" id="1.10.8.430">
    <property type="entry name" value="Helical domain of apoptotic protease-activating factors"/>
    <property type="match status" value="1"/>
</dbReference>
<dbReference type="OrthoDB" id="1901675at2759"/>
<dbReference type="Pfam" id="PF23282">
    <property type="entry name" value="WHD_ROQ1"/>
    <property type="match status" value="1"/>
</dbReference>
<dbReference type="SUPFAM" id="SSF52047">
    <property type="entry name" value="RNI-like"/>
    <property type="match status" value="1"/>
</dbReference>